<gene>
    <name evidence="1" type="ORF">GCU69_24410</name>
</gene>
<protein>
    <submittedName>
        <fullName evidence="1">Uncharacterized protein</fullName>
    </submittedName>
</protein>
<organism evidence="1 2">
    <name type="scientific">Streptomyces lycii</name>
    <dbReference type="NCBI Taxonomy" id="2654337"/>
    <lineage>
        <taxon>Bacteria</taxon>
        <taxon>Bacillati</taxon>
        <taxon>Actinomycetota</taxon>
        <taxon>Actinomycetes</taxon>
        <taxon>Kitasatosporales</taxon>
        <taxon>Streptomycetaceae</taxon>
        <taxon>Streptomyces</taxon>
    </lineage>
</organism>
<sequence length="77" mass="8817">MSDLYIDMDMLDRVQCNIKRISELMKKPGREMKKVDGSSMGAAKLAERMDEFGDEWSYGIERLGKFSQSDLHGLDVL</sequence>
<dbReference type="EMBL" id="WHPN01000360">
    <property type="protein sequence ID" value="KAF4406549.1"/>
    <property type="molecule type" value="Genomic_DNA"/>
</dbReference>
<reference evidence="1 2" key="1">
    <citation type="submission" date="2019-10" db="EMBL/GenBank/DDBJ databases">
        <title>Streptomyces tenebrisbrunneis sp.nov., an endogenous actinomycete isolated from of Lycium ruthenicum.</title>
        <authorList>
            <person name="Ma L."/>
        </authorList>
    </citation>
    <scope>NUCLEOTIDE SEQUENCE [LARGE SCALE GENOMIC DNA]</scope>
    <source>
        <strain evidence="1 2">TRM 66187</strain>
    </source>
</reference>
<proteinExistence type="predicted"/>
<evidence type="ECO:0000313" key="1">
    <source>
        <dbReference type="EMBL" id="KAF4406549.1"/>
    </source>
</evidence>
<comment type="caution">
    <text evidence="1">The sequence shown here is derived from an EMBL/GenBank/DDBJ whole genome shotgun (WGS) entry which is preliminary data.</text>
</comment>
<name>A0ABQ7FFW5_9ACTN</name>
<evidence type="ECO:0000313" key="2">
    <source>
        <dbReference type="Proteomes" id="UP000621266"/>
    </source>
</evidence>
<dbReference type="RefSeq" id="WP_156207169.1">
    <property type="nucleotide sequence ID" value="NZ_WHPN01000360.1"/>
</dbReference>
<dbReference type="Proteomes" id="UP000621266">
    <property type="component" value="Unassembled WGS sequence"/>
</dbReference>
<keyword evidence="2" id="KW-1185">Reference proteome</keyword>
<accession>A0ABQ7FFW5</accession>